<dbReference type="InterPro" id="IPR002523">
    <property type="entry name" value="MgTranspt_CorA/ZnTranspt_ZntB"/>
</dbReference>
<comment type="function">
    <text evidence="11">Mediates influx of magnesium ions. Alternates between open and closed states. Activated by low cytoplasmic Mg(2+) levels. Inactive when cytoplasmic Mg(2+) levels are high.</text>
</comment>
<evidence type="ECO:0000256" key="4">
    <source>
        <dbReference type="ARBA" id="ARBA00022475"/>
    </source>
</evidence>
<comment type="catalytic activity">
    <reaction evidence="10">
        <text>Mg(2+)(in) = Mg(2+)(out)</text>
        <dbReference type="Rhea" id="RHEA:29827"/>
        <dbReference type="ChEBI" id="CHEBI:18420"/>
    </reaction>
</comment>
<dbReference type="Gene3D" id="1.20.58.340">
    <property type="entry name" value="Magnesium transport protein CorA, transmembrane region"/>
    <property type="match status" value="2"/>
</dbReference>
<evidence type="ECO:0000313" key="13">
    <source>
        <dbReference type="EMBL" id="SDM14047.1"/>
    </source>
</evidence>
<dbReference type="GO" id="GO:0015087">
    <property type="term" value="F:cobalt ion transmembrane transporter activity"/>
    <property type="evidence" value="ECO:0007669"/>
    <property type="project" value="TreeGrafter"/>
</dbReference>
<evidence type="ECO:0000256" key="11">
    <source>
        <dbReference type="ARBA" id="ARBA00045497"/>
    </source>
</evidence>
<name>A0A1G9QTX1_9BURK</name>
<dbReference type="CDD" id="cd12822">
    <property type="entry name" value="TmCorA-like"/>
    <property type="match status" value="1"/>
</dbReference>
<dbReference type="GO" id="GO:0005886">
    <property type="term" value="C:plasma membrane"/>
    <property type="evidence" value="ECO:0007669"/>
    <property type="project" value="UniProtKB-SubCell"/>
</dbReference>
<evidence type="ECO:0000256" key="6">
    <source>
        <dbReference type="ARBA" id="ARBA00022842"/>
    </source>
</evidence>
<evidence type="ECO:0000256" key="7">
    <source>
        <dbReference type="ARBA" id="ARBA00022989"/>
    </source>
</evidence>
<evidence type="ECO:0000256" key="3">
    <source>
        <dbReference type="ARBA" id="ARBA00022448"/>
    </source>
</evidence>
<dbReference type="AlphaFoldDB" id="A0A1G9QTX1"/>
<evidence type="ECO:0000256" key="12">
    <source>
        <dbReference type="SAM" id="Phobius"/>
    </source>
</evidence>
<dbReference type="GO" id="GO:0015095">
    <property type="term" value="F:magnesium ion transmembrane transporter activity"/>
    <property type="evidence" value="ECO:0007669"/>
    <property type="project" value="TreeGrafter"/>
</dbReference>
<dbReference type="Proteomes" id="UP000198552">
    <property type="component" value="Unassembled WGS sequence"/>
</dbReference>
<dbReference type="InterPro" id="IPR045861">
    <property type="entry name" value="CorA_cytoplasmic_dom"/>
</dbReference>
<keyword evidence="5 12" id="KW-0812">Transmembrane</keyword>
<dbReference type="SUPFAM" id="SSF143865">
    <property type="entry name" value="CorA soluble domain-like"/>
    <property type="match status" value="1"/>
</dbReference>
<dbReference type="PANTHER" id="PTHR46494">
    <property type="entry name" value="CORA FAMILY METAL ION TRANSPORTER (EUROFUNG)"/>
    <property type="match status" value="1"/>
</dbReference>
<keyword evidence="9 12" id="KW-0472">Membrane</keyword>
<feature type="transmembrane region" description="Helical" evidence="12">
    <location>
        <begin position="382"/>
        <end position="401"/>
    </location>
</feature>
<dbReference type="GO" id="GO:0000287">
    <property type="term" value="F:magnesium ion binding"/>
    <property type="evidence" value="ECO:0007669"/>
    <property type="project" value="TreeGrafter"/>
</dbReference>
<dbReference type="PANTHER" id="PTHR46494:SF1">
    <property type="entry name" value="CORA FAMILY METAL ION TRANSPORTER (EUROFUNG)"/>
    <property type="match status" value="1"/>
</dbReference>
<keyword evidence="4" id="KW-1003">Cell membrane</keyword>
<organism evidence="13 14">
    <name type="scientific">Oryzisolibacter propanilivorax</name>
    <dbReference type="NCBI Taxonomy" id="1527607"/>
    <lineage>
        <taxon>Bacteria</taxon>
        <taxon>Pseudomonadati</taxon>
        <taxon>Pseudomonadota</taxon>
        <taxon>Betaproteobacteria</taxon>
        <taxon>Burkholderiales</taxon>
        <taxon>Comamonadaceae</taxon>
        <taxon>Oryzisolibacter</taxon>
    </lineage>
</organism>
<dbReference type="RefSeq" id="WP_425415603.1">
    <property type="nucleotide sequence ID" value="NZ_FNHP01000002.1"/>
</dbReference>
<dbReference type="STRING" id="1527607.SAMN05428957_102541"/>
<evidence type="ECO:0000256" key="10">
    <source>
        <dbReference type="ARBA" id="ARBA00034269"/>
    </source>
</evidence>
<sequence>MTQDTALPATPSATEPAPACVPVRIFHLQPGASVVELDTLPAQPPPVGFYWVACTRSALQERLAEFQQMLQCVTGLQLVDLHVTDLLSTQLPSHYDYTSQYELLVMRQLTTTEGTAEQPLPRTARGGPPVLRRIETSPVGLVVFDALLLSVHTEDCSVRDSYAERLMAPPPLAAVVTEDEAGDVETSAETLVCELHVNAPIVGIRLPTSPPDLMLRLVNHIVDNYLELRRHLSHQLDHWQVALLNPRGRFNHWSALMAARLALHHLTEICEDQRSALQAWSASLELGGGGNSPVAQRELELLRVRSRDVLEHIERVSHHVRRLEQSTEAAVQMHFSVQNNRTNEIMRVLTVLTAVFLPLNLIAGIFGMNFEFLPFVDKENGFWGALVVMLAIAAGLIAYFWRNRYLARTGRG</sequence>
<proteinExistence type="inferred from homology"/>
<protein>
    <submittedName>
        <fullName evidence="13">Mg2+ and Co2+ transporter CorA</fullName>
    </submittedName>
</protein>
<keyword evidence="7 12" id="KW-1133">Transmembrane helix</keyword>
<evidence type="ECO:0000313" key="14">
    <source>
        <dbReference type="Proteomes" id="UP000198552"/>
    </source>
</evidence>
<dbReference type="GO" id="GO:0050897">
    <property type="term" value="F:cobalt ion binding"/>
    <property type="evidence" value="ECO:0007669"/>
    <property type="project" value="TreeGrafter"/>
</dbReference>
<keyword evidence="3" id="KW-0813">Transport</keyword>
<dbReference type="Pfam" id="PF01544">
    <property type="entry name" value="CorA"/>
    <property type="match status" value="1"/>
</dbReference>
<evidence type="ECO:0000256" key="1">
    <source>
        <dbReference type="ARBA" id="ARBA00004651"/>
    </source>
</evidence>
<evidence type="ECO:0000256" key="8">
    <source>
        <dbReference type="ARBA" id="ARBA00023065"/>
    </source>
</evidence>
<dbReference type="EMBL" id="FNHP01000002">
    <property type="protein sequence ID" value="SDM14047.1"/>
    <property type="molecule type" value="Genomic_DNA"/>
</dbReference>
<evidence type="ECO:0000256" key="2">
    <source>
        <dbReference type="ARBA" id="ARBA00009765"/>
    </source>
</evidence>
<evidence type="ECO:0000256" key="5">
    <source>
        <dbReference type="ARBA" id="ARBA00022692"/>
    </source>
</evidence>
<keyword evidence="6" id="KW-0460">Magnesium</keyword>
<gene>
    <name evidence="13" type="ORF">SAMN05428957_102541</name>
</gene>
<evidence type="ECO:0000256" key="9">
    <source>
        <dbReference type="ARBA" id="ARBA00023136"/>
    </source>
</evidence>
<feature type="transmembrane region" description="Helical" evidence="12">
    <location>
        <begin position="348"/>
        <end position="370"/>
    </location>
</feature>
<keyword evidence="8" id="KW-0406">Ion transport</keyword>
<reference evidence="14" key="1">
    <citation type="submission" date="2016-10" db="EMBL/GenBank/DDBJ databases">
        <authorList>
            <person name="Varghese N."/>
            <person name="Submissions S."/>
        </authorList>
    </citation>
    <scope>NUCLEOTIDE SEQUENCE [LARGE SCALE GENOMIC DNA]</scope>
    <source>
        <strain evidence="14">EPL6</strain>
    </source>
</reference>
<comment type="similarity">
    <text evidence="2">Belongs to the CorA metal ion transporter (MIT) (TC 1.A.35) family.</text>
</comment>
<dbReference type="SUPFAM" id="SSF144083">
    <property type="entry name" value="Magnesium transport protein CorA, transmembrane region"/>
    <property type="match status" value="1"/>
</dbReference>
<comment type="subcellular location">
    <subcellularLocation>
        <location evidence="1">Cell membrane</location>
        <topology evidence="1">Multi-pass membrane protein</topology>
    </subcellularLocation>
</comment>
<dbReference type="InterPro" id="IPR045863">
    <property type="entry name" value="CorA_TM1_TM2"/>
</dbReference>
<keyword evidence="14" id="KW-1185">Reference proteome</keyword>
<accession>A0A1G9QTX1</accession>
<dbReference type="FunFam" id="1.20.58.340:FF:000004">
    <property type="entry name" value="Magnesium transport protein CorA"/>
    <property type="match status" value="1"/>
</dbReference>